<dbReference type="GO" id="GO:0090090">
    <property type="term" value="P:negative regulation of canonical Wnt signaling pathway"/>
    <property type="evidence" value="ECO:0007669"/>
    <property type="project" value="TreeGrafter"/>
</dbReference>
<accession>A0AA36G9C5</accession>
<protein>
    <recommendedName>
        <fullName evidence="8">Protein kinase domain-containing protein</fullName>
    </recommendedName>
</protein>
<keyword evidence="6" id="KW-0067">ATP-binding</keyword>
<keyword evidence="5" id="KW-0418">Kinase</keyword>
<keyword evidence="4" id="KW-0547">Nucleotide-binding</keyword>
<feature type="compositionally biased region" description="Basic and acidic residues" evidence="7">
    <location>
        <begin position="377"/>
        <end position="400"/>
    </location>
</feature>
<name>A0AA36G9C5_9BILA</name>
<dbReference type="Pfam" id="PF00069">
    <property type="entry name" value="Pkinase"/>
    <property type="match status" value="1"/>
</dbReference>
<feature type="domain" description="Protein kinase" evidence="8">
    <location>
        <begin position="56"/>
        <end position="350"/>
    </location>
</feature>
<dbReference type="InterPro" id="IPR011009">
    <property type="entry name" value="Kinase-like_dom_sf"/>
</dbReference>
<keyword evidence="10" id="KW-1185">Reference proteome</keyword>
<dbReference type="InterPro" id="IPR008271">
    <property type="entry name" value="Ser/Thr_kinase_AS"/>
</dbReference>
<dbReference type="GO" id="GO:0005634">
    <property type="term" value="C:nucleus"/>
    <property type="evidence" value="ECO:0007669"/>
    <property type="project" value="TreeGrafter"/>
</dbReference>
<evidence type="ECO:0000313" key="9">
    <source>
        <dbReference type="EMBL" id="CAJ0584928.1"/>
    </source>
</evidence>
<feature type="compositionally biased region" description="Polar residues" evidence="7">
    <location>
        <begin position="448"/>
        <end position="460"/>
    </location>
</feature>
<dbReference type="SMART" id="SM00220">
    <property type="entry name" value="S_TKc"/>
    <property type="match status" value="1"/>
</dbReference>
<dbReference type="GO" id="GO:0030424">
    <property type="term" value="C:axon"/>
    <property type="evidence" value="ECO:0007669"/>
    <property type="project" value="TreeGrafter"/>
</dbReference>
<dbReference type="GO" id="GO:0007165">
    <property type="term" value="P:signal transduction"/>
    <property type="evidence" value="ECO:0007669"/>
    <property type="project" value="TreeGrafter"/>
</dbReference>
<dbReference type="Gene3D" id="3.30.200.20">
    <property type="entry name" value="Phosphorylase Kinase, domain 1"/>
    <property type="match status" value="1"/>
</dbReference>
<gene>
    <name evidence="9" type="ORF">MSPICULIGERA_LOCUS22963</name>
</gene>
<evidence type="ECO:0000256" key="1">
    <source>
        <dbReference type="ARBA" id="ARBA00005527"/>
    </source>
</evidence>
<dbReference type="GO" id="GO:0005524">
    <property type="term" value="F:ATP binding"/>
    <property type="evidence" value="ECO:0007669"/>
    <property type="project" value="UniProtKB-KW"/>
</dbReference>
<dbReference type="InterPro" id="IPR050591">
    <property type="entry name" value="GSK-3"/>
</dbReference>
<feature type="compositionally biased region" description="Basic and acidic residues" evidence="7">
    <location>
        <begin position="407"/>
        <end position="432"/>
    </location>
</feature>
<dbReference type="GO" id="GO:0005829">
    <property type="term" value="C:cytosol"/>
    <property type="evidence" value="ECO:0007669"/>
    <property type="project" value="TreeGrafter"/>
</dbReference>
<dbReference type="InterPro" id="IPR000719">
    <property type="entry name" value="Prot_kinase_dom"/>
</dbReference>
<dbReference type="EMBL" id="CATQJA010002701">
    <property type="protein sequence ID" value="CAJ0584928.1"/>
    <property type="molecule type" value="Genomic_DNA"/>
</dbReference>
<evidence type="ECO:0000256" key="7">
    <source>
        <dbReference type="SAM" id="MobiDB-lite"/>
    </source>
</evidence>
<sequence length="466" mass="52468">MKNADFASPPFSTTRIFQIASLNCHQNVSTESPAPPTQRSNGPEAWEFVIRLPNPNSDTINCGHGRFSTVVLISLEQPEQGLFAYKHVKATQLCRPKGKGSSTEPLPQKEGELPAEIEILSKIQHNHCLRLLYYQLTTDIGNPYNMILDMLPHEVGRHLKDNRKGFNLLDTKVLSWQMFNALAYLASMNIAHLDIKPANLIFDENTMLLKLADFGNARIISNEADYMPYQVARPYRAPELMFGSCRFTCGIDVWSGGCVMAEIATGQTLFTSAKTKEMAAVVVNVLGYPTDEDVKAMKVGRPRVRKGKNLGLQKHMPSIPKEMLPVLEKILVYNIKKRITAHRLLSDPFFAELKLLPKRSNGHRIPDFGYDIHEQATQFDEHTRTAESKSEYDPPARSEYHIMSTPIKDKSEAPRSEAPKNEGKTMRADLKPRSRCAHKPKTAREVNGNHTQPKTLPKTTSKCEHP</sequence>
<feature type="region of interest" description="Disordered" evidence="7">
    <location>
        <begin position="377"/>
        <end position="466"/>
    </location>
</feature>
<keyword evidence="2" id="KW-0723">Serine/threonine-protein kinase</keyword>
<dbReference type="PROSITE" id="PS50011">
    <property type="entry name" value="PROTEIN_KINASE_DOM"/>
    <property type="match status" value="1"/>
</dbReference>
<evidence type="ECO:0000256" key="5">
    <source>
        <dbReference type="ARBA" id="ARBA00022777"/>
    </source>
</evidence>
<dbReference type="PANTHER" id="PTHR24057:SF18">
    <property type="entry name" value="SERINE_THREONINE-PROTEIN KINASE R03D7.5-RELATED"/>
    <property type="match status" value="1"/>
</dbReference>
<dbReference type="SUPFAM" id="SSF56112">
    <property type="entry name" value="Protein kinase-like (PK-like)"/>
    <property type="match status" value="1"/>
</dbReference>
<evidence type="ECO:0000256" key="3">
    <source>
        <dbReference type="ARBA" id="ARBA00022679"/>
    </source>
</evidence>
<dbReference type="PROSITE" id="PS00108">
    <property type="entry name" value="PROTEIN_KINASE_ST"/>
    <property type="match status" value="1"/>
</dbReference>
<comment type="caution">
    <text evidence="9">The sequence shown here is derived from an EMBL/GenBank/DDBJ whole genome shotgun (WGS) entry which is preliminary data.</text>
</comment>
<dbReference type="Proteomes" id="UP001177023">
    <property type="component" value="Unassembled WGS sequence"/>
</dbReference>
<evidence type="ECO:0000256" key="2">
    <source>
        <dbReference type="ARBA" id="ARBA00022527"/>
    </source>
</evidence>
<reference evidence="9" key="1">
    <citation type="submission" date="2023-06" db="EMBL/GenBank/DDBJ databases">
        <authorList>
            <person name="Delattre M."/>
        </authorList>
    </citation>
    <scope>NUCLEOTIDE SEQUENCE</scope>
    <source>
        <strain evidence="9">AF72</strain>
    </source>
</reference>
<dbReference type="FunFam" id="1.10.510.10:FF:000624">
    <property type="entry name" value="Mitogen-activated protein kinase"/>
    <property type="match status" value="1"/>
</dbReference>
<dbReference type="Gene3D" id="1.10.510.10">
    <property type="entry name" value="Transferase(Phosphotransferase) domain 1"/>
    <property type="match status" value="1"/>
</dbReference>
<dbReference type="GO" id="GO:0070507">
    <property type="term" value="P:regulation of microtubule cytoskeleton organization"/>
    <property type="evidence" value="ECO:0007669"/>
    <property type="project" value="TreeGrafter"/>
</dbReference>
<dbReference type="GO" id="GO:0030154">
    <property type="term" value="P:cell differentiation"/>
    <property type="evidence" value="ECO:0007669"/>
    <property type="project" value="TreeGrafter"/>
</dbReference>
<comment type="similarity">
    <text evidence="1">Belongs to the protein kinase superfamily. CMGC Ser/Thr protein kinase family. GSK-3 subfamily.</text>
</comment>
<dbReference type="GO" id="GO:0032436">
    <property type="term" value="P:positive regulation of proteasomal ubiquitin-dependent protein catabolic process"/>
    <property type="evidence" value="ECO:0007669"/>
    <property type="project" value="TreeGrafter"/>
</dbReference>
<evidence type="ECO:0000313" key="10">
    <source>
        <dbReference type="Proteomes" id="UP001177023"/>
    </source>
</evidence>
<dbReference type="PANTHER" id="PTHR24057">
    <property type="entry name" value="GLYCOGEN SYNTHASE KINASE-3 ALPHA"/>
    <property type="match status" value="1"/>
</dbReference>
<dbReference type="AlphaFoldDB" id="A0AA36G9C5"/>
<organism evidence="9 10">
    <name type="scientific">Mesorhabditis spiculigera</name>
    <dbReference type="NCBI Taxonomy" id="96644"/>
    <lineage>
        <taxon>Eukaryota</taxon>
        <taxon>Metazoa</taxon>
        <taxon>Ecdysozoa</taxon>
        <taxon>Nematoda</taxon>
        <taxon>Chromadorea</taxon>
        <taxon>Rhabditida</taxon>
        <taxon>Rhabditina</taxon>
        <taxon>Rhabditomorpha</taxon>
        <taxon>Rhabditoidea</taxon>
        <taxon>Rhabditidae</taxon>
        <taxon>Mesorhabditinae</taxon>
        <taxon>Mesorhabditis</taxon>
    </lineage>
</organism>
<keyword evidence="3" id="KW-0808">Transferase</keyword>
<evidence type="ECO:0000256" key="6">
    <source>
        <dbReference type="ARBA" id="ARBA00022840"/>
    </source>
</evidence>
<evidence type="ECO:0000259" key="8">
    <source>
        <dbReference type="PROSITE" id="PS50011"/>
    </source>
</evidence>
<proteinExistence type="inferred from homology"/>
<evidence type="ECO:0000256" key="4">
    <source>
        <dbReference type="ARBA" id="ARBA00022741"/>
    </source>
</evidence>
<dbReference type="GO" id="GO:0004674">
    <property type="term" value="F:protein serine/threonine kinase activity"/>
    <property type="evidence" value="ECO:0007669"/>
    <property type="project" value="UniProtKB-KW"/>
</dbReference>
<feature type="non-terminal residue" evidence="9">
    <location>
        <position position="1"/>
    </location>
</feature>